<evidence type="ECO:0000259" key="4">
    <source>
        <dbReference type="Pfam" id="PF16344"/>
    </source>
</evidence>
<name>A0A4R0MME0_9SPHI</name>
<evidence type="ECO:0000256" key="1">
    <source>
        <dbReference type="SAM" id="MobiDB-lite"/>
    </source>
</evidence>
<keyword evidence="6" id="KW-1185">Reference proteome</keyword>
<keyword evidence="2" id="KW-1133">Transmembrane helix</keyword>
<dbReference type="PANTHER" id="PTHR30273:SF2">
    <property type="entry name" value="PROTEIN FECR"/>
    <property type="match status" value="1"/>
</dbReference>
<dbReference type="InterPro" id="IPR032508">
    <property type="entry name" value="FecR_C"/>
</dbReference>
<dbReference type="Gene3D" id="2.60.120.1440">
    <property type="match status" value="1"/>
</dbReference>
<protein>
    <submittedName>
        <fullName evidence="5">DUF4974 domain-containing protein</fullName>
    </submittedName>
</protein>
<feature type="domain" description="FecR protein" evidence="3">
    <location>
        <begin position="130"/>
        <end position="223"/>
    </location>
</feature>
<dbReference type="EMBL" id="SJSM01000022">
    <property type="protein sequence ID" value="TCC87888.1"/>
    <property type="molecule type" value="Genomic_DNA"/>
</dbReference>
<feature type="transmembrane region" description="Helical" evidence="2">
    <location>
        <begin position="57"/>
        <end position="76"/>
    </location>
</feature>
<feature type="compositionally biased region" description="Polar residues" evidence="1">
    <location>
        <begin position="100"/>
        <end position="114"/>
    </location>
</feature>
<dbReference type="Pfam" id="PF16344">
    <property type="entry name" value="FecR_C"/>
    <property type="match status" value="1"/>
</dbReference>
<evidence type="ECO:0000313" key="5">
    <source>
        <dbReference type="EMBL" id="TCC87888.1"/>
    </source>
</evidence>
<feature type="region of interest" description="Disordered" evidence="1">
    <location>
        <begin position="97"/>
        <end position="119"/>
    </location>
</feature>
<dbReference type="PANTHER" id="PTHR30273">
    <property type="entry name" value="PERIPLASMIC SIGNAL SENSOR AND SIGMA FACTOR ACTIVATOR FECR-RELATED"/>
    <property type="match status" value="1"/>
</dbReference>
<dbReference type="PIRSF" id="PIRSF018266">
    <property type="entry name" value="FecR"/>
    <property type="match status" value="1"/>
</dbReference>
<dbReference type="Proteomes" id="UP000291117">
    <property type="component" value="Unassembled WGS sequence"/>
</dbReference>
<feature type="domain" description="Protein FecR C-terminal" evidence="4">
    <location>
        <begin position="275"/>
        <end position="334"/>
    </location>
</feature>
<evidence type="ECO:0000256" key="2">
    <source>
        <dbReference type="SAM" id="Phobius"/>
    </source>
</evidence>
<keyword evidence="2" id="KW-0812">Transmembrane</keyword>
<dbReference type="Pfam" id="PF04773">
    <property type="entry name" value="FecR"/>
    <property type="match status" value="1"/>
</dbReference>
<dbReference type="RefSeq" id="WP_131611555.1">
    <property type="nucleotide sequence ID" value="NZ_SJSM01000022.1"/>
</dbReference>
<dbReference type="InterPro" id="IPR012373">
    <property type="entry name" value="Ferrdict_sens_TM"/>
</dbReference>
<accession>A0A4R0MME0</accession>
<reference evidence="5 6" key="1">
    <citation type="submission" date="2019-02" db="EMBL/GenBank/DDBJ databases">
        <title>Pedobacter sp. RP-3-8 sp. nov., isolated from Arctic soil.</title>
        <authorList>
            <person name="Dahal R.H."/>
        </authorList>
    </citation>
    <scope>NUCLEOTIDE SEQUENCE [LARGE SCALE GENOMIC DNA]</scope>
    <source>
        <strain evidence="5 6">RP-3-8</strain>
    </source>
</reference>
<proteinExistence type="predicted"/>
<sequence>MDSKNNSEHSEREFAGEIKQVLNHVGNEKLSPLVKDELWEKIALRSVNKPFLSSWKLYLQVAAILFIVSGIGIWLYQQNTPTHKLLDFAATQVGKKSGTDQHQTLKPNTDASASSDHEAENITTTNDFNTLVVGNGQRSVIKLPDGTKVWLNSDSRLIYPVAFSGDTREVYLEGEAYFDVSHDKKHPFYVHANKMDIKVLGTEFYVSSSANSDRNYAVLVAGSIAFSTGSWLNKIERQLVPGQRINYDLKENKLLISEVKTAEFQSWKEGFVDVNSESLDLIIQRIAKYYNIEISTQQLDLSNEKFSGRLDFQRSADDVLNILCAGTPYVYNGVERRLELRKR</sequence>
<dbReference type="InterPro" id="IPR006860">
    <property type="entry name" value="FecR"/>
</dbReference>
<dbReference type="FunFam" id="2.60.120.1440:FF:000001">
    <property type="entry name" value="Putative anti-sigma factor"/>
    <property type="match status" value="1"/>
</dbReference>
<dbReference type="OrthoDB" id="1452822at2"/>
<evidence type="ECO:0000259" key="3">
    <source>
        <dbReference type="Pfam" id="PF04773"/>
    </source>
</evidence>
<dbReference type="GO" id="GO:0016989">
    <property type="term" value="F:sigma factor antagonist activity"/>
    <property type="evidence" value="ECO:0007669"/>
    <property type="project" value="TreeGrafter"/>
</dbReference>
<comment type="caution">
    <text evidence="5">The sequence shown here is derived from an EMBL/GenBank/DDBJ whole genome shotgun (WGS) entry which is preliminary data.</text>
</comment>
<evidence type="ECO:0000313" key="6">
    <source>
        <dbReference type="Proteomes" id="UP000291117"/>
    </source>
</evidence>
<organism evidence="5 6">
    <name type="scientific">Pedobacter hiemivivus</name>
    <dbReference type="NCBI Taxonomy" id="2530454"/>
    <lineage>
        <taxon>Bacteria</taxon>
        <taxon>Pseudomonadati</taxon>
        <taxon>Bacteroidota</taxon>
        <taxon>Sphingobacteriia</taxon>
        <taxon>Sphingobacteriales</taxon>
        <taxon>Sphingobacteriaceae</taxon>
        <taxon>Pedobacter</taxon>
    </lineage>
</organism>
<keyword evidence="2" id="KW-0472">Membrane</keyword>
<dbReference type="Gene3D" id="3.55.50.30">
    <property type="match status" value="1"/>
</dbReference>
<dbReference type="AlphaFoldDB" id="A0A4R0MME0"/>
<gene>
    <name evidence="5" type="ORF">EZ444_22425</name>
</gene>